<dbReference type="PANTHER" id="PTHR24287:SF1">
    <property type="entry name" value="P450, PUTATIVE (EUROFUNG)-RELATED"/>
    <property type="match status" value="1"/>
</dbReference>
<evidence type="ECO:0000256" key="6">
    <source>
        <dbReference type="ARBA" id="ARBA00023004"/>
    </source>
</evidence>
<dbReference type="InterPro" id="IPR002401">
    <property type="entry name" value="Cyt_P450_E_grp-I"/>
</dbReference>
<dbReference type="EMBL" id="JAFEKC020000017">
    <property type="protein sequence ID" value="KAK0510044.1"/>
    <property type="molecule type" value="Genomic_DNA"/>
</dbReference>
<feature type="binding site" description="axial binding residue" evidence="8">
    <location>
        <position position="225"/>
    </location>
    <ligand>
        <name>heme</name>
        <dbReference type="ChEBI" id="CHEBI:30413"/>
    </ligand>
    <ligandPart>
        <name>Fe</name>
        <dbReference type="ChEBI" id="CHEBI:18248"/>
    </ligandPart>
</feature>
<dbReference type="Pfam" id="PF00067">
    <property type="entry name" value="p450"/>
    <property type="match status" value="1"/>
</dbReference>
<feature type="region of interest" description="Disordered" evidence="10">
    <location>
        <begin position="1"/>
        <end position="49"/>
    </location>
</feature>
<dbReference type="GO" id="GO:0004497">
    <property type="term" value="F:monooxygenase activity"/>
    <property type="evidence" value="ECO:0007669"/>
    <property type="project" value="UniProtKB-KW"/>
</dbReference>
<sequence length="282" mass="31900">MSASTDYHRLESSTGYSKTGTSRSILAAAQKRSKLPDAEKNPLRNTETVTEAPKEERYVFLYELAKQTGDVQELRDHVINTLIAGRDTTAALMSSTIFIVSRRPDVWAKLQAEIAPLKGQPPTFEQIQHMVYLKRVLKEVLRLYTVVPINAKFANKDTMIPKGGGPDGESPIFIPKGQMVVWHTYAMHRREDLWGNDAAEFRPERWEGLLPVFNYLPFNDGPRVCPGSMGQQFALTEASYTLTRIFQSFSKIEVVPEDVHKPWIENLTLTCAVNGVNVKCWK</sequence>
<evidence type="ECO:0000256" key="2">
    <source>
        <dbReference type="ARBA" id="ARBA00010617"/>
    </source>
</evidence>
<dbReference type="PRINTS" id="PR00463">
    <property type="entry name" value="EP450I"/>
</dbReference>
<comment type="cofactor">
    <cofactor evidence="1 8">
        <name>heme</name>
        <dbReference type="ChEBI" id="CHEBI:30413"/>
    </cofactor>
</comment>
<organism evidence="11 12">
    <name type="scientific">Cladonia borealis</name>
    <dbReference type="NCBI Taxonomy" id="184061"/>
    <lineage>
        <taxon>Eukaryota</taxon>
        <taxon>Fungi</taxon>
        <taxon>Dikarya</taxon>
        <taxon>Ascomycota</taxon>
        <taxon>Pezizomycotina</taxon>
        <taxon>Lecanoromycetes</taxon>
        <taxon>OSLEUM clade</taxon>
        <taxon>Lecanoromycetidae</taxon>
        <taxon>Lecanorales</taxon>
        <taxon>Lecanorineae</taxon>
        <taxon>Cladoniaceae</taxon>
        <taxon>Cladonia</taxon>
    </lineage>
</organism>
<evidence type="ECO:0008006" key="13">
    <source>
        <dbReference type="Google" id="ProtNLM"/>
    </source>
</evidence>
<evidence type="ECO:0000313" key="11">
    <source>
        <dbReference type="EMBL" id="KAK0510044.1"/>
    </source>
</evidence>
<comment type="similarity">
    <text evidence="2 9">Belongs to the cytochrome P450 family.</text>
</comment>
<reference evidence="11" key="1">
    <citation type="submission" date="2023-03" db="EMBL/GenBank/DDBJ databases">
        <title>Complete genome of Cladonia borealis.</title>
        <authorList>
            <person name="Park H."/>
        </authorList>
    </citation>
    <scope>NUCLEOTIDE SEQUENCE</scope>
    <source>
        <strain evidence="11">ANT050790</strain>
    </source>
</reference>
<dbReference type="GO" id="GO:0016705">
    <property type="term" value="F:oxidoreductase activity, acting on paired donors, with incorporation or reduction of molecular oxygen"/>
    <property type="evidence" value="ECO:0007669"/>
    <property type="project" value="InterPro"/>
</dbReference>
<dbReference type="InterPro" id="IPR047146">
    <property type="entry name" value="Cyt_P450_E_CYP52_fungi"/>
</dbReference>
<dbReference type="AlphaFoldDB" id="A0AA39V3L3"/>
<keyword evidence="4 8" id="KW-0479">Metal-binding</keyword>
<feature type="compositionally biased region" description="Polar residues" evidence="10">
    <location>
        <begin position="12"/>
        <end position="24"/>
    </location>
</feature>
<keyword evidence="5 9" id="KW-0560">Oxidoreductase</keyword>
<accession>A0AA39V3L3</accession>
<keyword evidence="12" id="KW-1185">Reference proteome</keyword>
<protein>
    <recommendedName>
        <fullName evidence="13">Cytochrome P450</fullName>
    </recommendedName>
</protein>
<dbReference type="PANTHER" id="PTHR24287">
    <property type="entry name" value="P450, PUTATIVE (EUROFUNG)-RELATED"/>
    <property type="match status" value="1"/>
</dbReference>
<dbReference type="GO" id="GO:0005506">
    <property type="term" value="F:iron ion binding"/>
    <property type="evidence" value="ECO:0007669"/>
    <property type="project" value="InterPro"/>
</dbReference>
<dbReference type="PROSITE" id="PS00086">
    <property type="entry name" value="CYTOCHROME_P450"/>
    <property type="match status" value="1"/>
</dbReference>
<evidence type="ECO:0000256" key="10">
    <source>
        <dbReference type="SAM" id="MobiDB-lite"/>
    </source>
</evidence>
<dbReference type="SUPFAM" id="SSF48264">
    <property type="entry name" value="Cytochrome P450"/>
    <property type="match status" value="1"/>
</dbReference>
<keyword evidence="7 9" id="KW-0503">Monooxygenase</keyword>
<evidence type="ECO:0000256" key="8">
    <source>
        <dbReference type="PIRSR" id="PIRSR602401-1"/>
    </source>
</evidence>
<evidence type="ECO:0000313" key="12">
    <source>
        <dbReference type="Proteomes" id="UP001166286"/>
    </source>
</evidence>
<dbReference type="Proteomes" id="UP001166286">
    <property type="component" value="Unassembled WGS sequence"/>
</dbReference>
<dbReference type="GO" id="GO:0020037">
    <property type="term" value="F:heme binding"/>
    <property type="evidence" value="ECO:0007669"/>
    <property type="project" value="InterPro"/>
</dbReference>
<dbReference type="InterPro" id="IPR001128">
    <property type="entry name" value="Cyt_P450"/>
</dbReference>
<evidence type="ECO:0000256" key="3">
    <source>
        <dbReference type="ARBA" id="ARBA00022617"/>
    </source>
</evidence>
<keyword evidence="3 8" id="KW-0349">Heme</keyword>
<dbReference type="Gene3D" id="1.10.630.10">
    <property type="entry name" value="Cytochrome P450"/>
    <property type="match status" value="1"/>
</dbReference>
<evidence type="ECO:0000256" key="4">
    <source>
        <dbReference type="ARBA" id="ARBA00022723"/>
    </source>
</evidence>
<dbReference type="PRINTS" id="PR00385">
    <property type="entry name" value="P450"/>
</dbReference>
<keyword evidence="6 8" id="KW-0408">Iron</keyword>
<dbReference type="InterPro" id="IPR036396">
    <property type="entry name" value="Cyt_P450_sf"/>
</dbReference>
<proteinExistence type="inferred from homology"/>
<name>A0AA39V3L3_9LECA</name>
<evidence type="ECO:0000256" key="1">
    <source>
        <dbReference type="ARBA" id="ARBA00001971"/>
    </source>
</evidence>
<dbReference type="InterPro" id="IPR017972">
    <property type="entry name" value="Cyt_P450_CS"/>
</dbReference>
<gene>
    <name evidence="11" type="ORF">JMJ35_007438</name>
</gene>
<evidence type="ECO:0000256" key="7">
    <source>
        <dbReference type="ARBA" id="ARBA00023033"/>
    </source>
</evidence>
<evidence type="ECO:0000256" key="9">
    <source>
        <dbReference type="RuleBase" id="RU000461"/>
    </source>
</evidence>
<comment type="caution">
    <text evidence="11">The sequence shown here is derived from an EMBL/GenBank/DDBJ whole genome shotgun (WGS) entry which is preliminary data.</text>
</comment>
<evidence type="ECO:0000256" key="5">
    <source>
        <dbReference type="ARBA" id="ARBA00023002"/>
    </source>
</evidence>
<feature type="compositionally biased region" description="Basic and acidic residues" evidence="10">
    <location>
        <begin position="1"/>
        <end position="11"/>
    </location>
</feature>